<dbReference type="InterPro" id="IPR014718">
    <property type="entry name" value="GH-type_carb-bd"/>
</dbReference>
<organism evidence="2 3">
    <name type="scientific">Paenarthrobacter aurescens</name>
    <name type="common">Arthrobacter aurescens</name>
    <dbReference type="NCBI Taxonomy" id="43663"/>
    <lineage>
        <taxon>Bacteria</taxon>
        <taxon>Bacillati</taxon>
        <taxon>Actinomycetota</taxon>
        <taxon>Actinomycetes</taxon>
        <taxon>Micrococcales</taxon>
        <taxon>Micrococcaceae</taxon>
        <taxon>Paenarthrobacter</taxon>
    </lineage>
</organism>
<dbReference type="SUPFAM" id="SSF74650">
    <property type="entry name" value="Galactose mutarotase-like"/>
    <property type="match status" value="1"/>
</dbReference>
<sequence>MKYGIAMSASPSPADSAHQSESRRFATGRQFEIRRDDALAVITELAAGLRLYSRGGVQLTESYSDDQIPPGATGITLAPWANRVEDGVWYLEGKKQQLDITEASRNNASHGLLRNTGYALVDESEFSVTLEATVFPQHGYPFLLRHHVRYELDQNLDLRVSQTLINDSHSRAPFVLGAHPYLRLGDVAPEDLILTVHAGTRLVADERLIPRSTAPADGQFDFSGGSAVGELLVDVALTDLTFDGGLARHTLSAPDGRTVSLEQDENCGYVHVFVTDTFPGRSKAVALEPMTGPANAFNSGDGLRWLEPGEAFSMTWGITASL</sequence>
<feature type="compositionally biased region" description="Low complexity" evidence="1">
    <location>
        <begin position="1"/>
        <end position="17"/>
    </location>
</feature>
<keyword evidence="3" id="KW-1185">Reference proteome</keyword>
<name>A0A4Y3NJ76_PAEAU</name>
<protein>
    <submittedName>
        <fullName evidence="2">Aldose 1-epimerase</fullName>
    </submittedName>
</protein>
<dbReference type="InterPro" id="IPR011013">
    <property type="entry name" value="Gal_mutarotase_sf_dom"/>
</dbReference>
<comment type="caution">
    <text evidence="2">The sequence shown here is derived from an EMBL/GenBank/DDBJ whole genome shotgun (WGS) entry which is preliminary data.</text>
</comment>
<dbReference type="GO" id="GO:0030246">
    <property type="term" value="F:carbohydrate binding"/>
    <property type="evidence" value="ECO:0007669"/>
    <property type="project" value="InterPro"/>
</dbReference>
<dbReference type="GO" id="GO:0005975">
    <property type="term" value="P:carbohydrate metabolic process"/>
    <property type="evidence" value="ECO:0007669"/>
    <property type="project" value="InterPro"/>
</dbReference>
<dbReference type="AlphaFoldDB" id="A0A4Y3NJ76"/>
<accession>A0A4Y3NJ76</accession>
<evidence type="ECO:0000313" key="3">
    <source>
        <dbReference type="Proteomes" id="UP000317715"/>
    </source>
</evidence>
<dbReference type="CDD" id="cd09022">
    <property type="entry name" value="Aldose_epim_Ec_YihR"/>
    <property type="match status" value="1"/>
</dbReference>
<evidence type="ECO:0000313" key="2">
    <source>
        <dbReference type="EMBL" id="GEB18759.1"/>
    </source>
</evidence>
<dbReference type="Pfam" id="PF01263">
    <property type="entry name" value="Aldose_epim"/>
    <property type="match status" value="1"/>
</dbReference>
<dbReference type="EMBL" id="BJMD01000008">
    <property type="protein sequence ID" value="GEB18759.1"/>
    <property type="molecule type" value="Genomic_DNA"/>
</dbReference>
<dbReference type="GO" id="GO:0016853">
    <property type="term" value="F:isomerase activity"/>
    <property type="evidence" value="ECO:0007669"/>
    <property type="project" value="InterPro"/>
</dbReference>
<dbReference type="InterPro" id="IPR008183">
    <property type="entry name" value="Aldose_1/G6P_1-epimerase"/>
</dbReference>
<dbReference type="Proteomes" id="UP000317715">
    <property type="component" value="Unassembled WGS sequence"/>
</dbReference>
<dbReference type="InterPro" id="IPR037480">
    <property type="entry name" value="YihR-like"/>
</dbReference>
<proteinExistence type="predicted"/>
<feature type="region of interest" description="Disordered" evidence="1">
    <location>
        <begin position="1"/>
        <end position="23"/>
    </location>
</feature>
<evidence type="ECO:0000256" key="1">
    <source>
        <dbReference type="SAM" id="MobiDB-lite"/>
    </source>
</evidence>
<dbReference type="OrthoDB" id="4739604at2"/>
<gene>
    <name evidence="2" type="primary">galM</name>
    <name evidence="2" type="ORF">AAU01_15140</name>
</gene>
<reference evidence="2 3" key="1">
    <citation type="submission" date="2019-06" db="EMBL/GenBank/DDBJ databases">
        <title>Whole genome shotgun sequence of Paenarthrobacter aurescens NBRC 12136.</title>
        <authorList>
            <person name="Hosoyama A."/>
            <person name="Uohara A."/>
            <person name="Ohji S."/>
            <person name="Ichikawa N."/>
        </authorList>
    </citation>
    <scope>NUCLEOTIDE SEQUENCE [LARGE SCALE GENOMIC DNA]</scope>
    <source>
        <strain evidence="2 3">NBRC 12136</strain>
    </source>
</reference>
<dbReference type="Gene3D" id="2.70.98.10">
    <property type="match status" value="1"/>
</dbReference>